<dbReference type="InterPro" id="IPR049560">
    <property type="entry name" value="MeTrfase_RsmB-F_NOP2_cat"/>
</dbReference>
<evidence type="ECO:0000256" key="12">
    <source>
        <dbReference type="ARBA" id="ARBA00047283"/>
    </source>
</evidence>
<dbReference type="Gene3D" id="3.40.50.150">
    <property type="entry name" value="Vaccinia Virus protein VP39"/>
    <property type="match status" value="1"/>
</dbReference>
<dbReference type="InterPro" id="IPR029063">
    <property type="entry name" value="SAM-dependent_MTases_sf"/>
</dbReference>
<evidence type="ECO:0000256" key="8">
    <source>
        <dbReference type="ARBA" id="ARBA00022691"/>
    </source>
</evidence>
<evidence type="ECO:0000256" key="10">
    <source>
        <dbReference type="ARBA" id="ARBA00030399"/>
    </source>
</evidence>
<keyword evidence="9 13" id="KW-0694">RNA-binding</keyword>
<gene>
    <name evidence="15" type="ordered locus">Mpe_A0272</name>
</gene>
<dbReference type="Gene3D" id="1.10.940.10">
    <property type="entry name" value="NusB-like"/>
    <property type="match status" value="1"/>
</dbReference>
<dbReference type="InterPro" id="IPR035926">
    <property type="entry name" value="NusB-like_sf"/>
</dbReference>
<feature type="binding site" evidence="13">
    <location>
        <position position="315"/>
    </location>
    <ligand>
        <name>S-adenosyl-L-methionine</name>
        <dbReference type="ChEBI" id="CHEBI:59789"/>
    </ligand>
</feature>
<feature type="binding site" evidence="13">
    <location>
        <position position="334"/>
    </location>
    <ligand>
        <name>S-adenosyl-L-methionine</name>
        <dbReference type="ChEBI" id="CHEBI:59789"/>
    </ligand>
</feature>
<proteinExistence type="inferred from homology"/>
<comment type="function">
    <text evidence="1">Specifically methylates the cytosine at position 967 (m5C967) of 16S rRNA.</text>
</comment>
<dbReference type="EMBL" id="CP000555">
    <property type="protein sequence ID" value="ABM93234.1"/>
    <property type="molecule type" value="Genomic_DNA"/>
</dbReference>
<sequence length="449" mass="47819">MSAPVPPSLPLATLLAHTADAVAAVCAGRSLTDALATVPAAPRPGTQALAFRVLRGLGLARALRCQLVPKAPPAWVDALLLSALALSHQDAESADTPPYAPHTLVSQAVEAAKQRARAQAGFVNAVLRRHLREQATQAAAAAKDPVAVWNHPRWWIETLQRDWPGQWAELLRANDRRAPMTLRVNQRQQDRASYLLRLEQAGIAAHAVTRPGAIDAQAIELATPCAVSALPGFADGAVSVQDLAAQVAAPLLLGAGLAPGARVLDACAAPGGKTAHLLELAELDLLALDADPRRLVKVSETLQRLGLRARTQAADARDVVAWWDGRPYDAILLDAPCSASGIVRRHPDVRWLRRASDLDALASTQAELLDALWPLLRPGGRLLYATCSVFKAEGAHQIDAFLQRAPDAIAQPSPGYLLPVVDNPGQVSEGPLRPSTDGFYYALLEKRSS</sequence>
<dbReference type="SUPFAM" id="SSF53335">
    <property type="entry name" value="S-adenosyl-L-methionine-dependent methyltransferases"/>
    <property type="match status" value="1"/>
</dbReference>
<comment type="catalytic activity">
    <reaction evidence="12">
        <text>cytidine(967) in 16S rRNA + S-adenosyl-L-methionine = 5-methylcytidine(967) in 16S rRNA + S-adenosyl-L-homocysteine + H(+)</text>
        <dbReference type="Rhea" id="RHEA:42748"/>
        <dbReference type="Rhea" id="RHEA-COMP:10219"/>
        <dbReference type="Rhea" id="RHEA-COMP:10220"/>
        <dbReference type="ChEBI" id="CHEBI:15378"/>
        <dbReference type="ChEBI" id="CHEBI:57856"/>
        <dbReference type="ChEBI" id="CHEBI:59789"/>
        <dbReference type="ChEBI" id="CHEBI:74483"/>
        <dbReference type="ChEBI" id="CHEBI:82748"/>
        <dbReference type="EC" id="2.1.1.176"/>
    </reaction>
</comment>
<dbReference type="STRING" id="420662.Mpe_A0272"/>
<feature type="binding site" evidence="13">
    <location>
        <begin position="267"/>
        <end position="273"/>
    </location>
    <ligand>
        <name>S-adenosyl-L-methionine</name>
        <dbReference type="ChEBI" id="CHEBI:59789"/>
    </ligand>
</feature>
<keyword evidence="5" id="KW-0698">rRNA processing</keyword>
<dbReference type="GO" id="GO:0070475">
    <property type="term" value="P:rRNA base methylation"/>
    <property type="evidence" value="ECO:0007669"/>
    <property type="project" value="TreeGrafter"/>
</dbReference>
<evidence type="ECO:0000256" key="4">
    <source>
        <dbReference type="ARBA" id="ARBA00022490"/>
    </source>
</evidence>
<evidence type="ECO:0000256" key="1">
    <source>
        <dbReference type="ARBA" id="ARBA00002724"/>
    </source>
</evidence>
<feature type="active site" description="Nucleophile" evidence="13">
    <location>
        <position position="387"/>
    </location>
</feature>
<keyword evidence="4" id="KW-0963">Cytoplasm</keyword>
<dbReference type="InterPro" id="IPR023267">
    <property type="entry name" value="RCMT"/>
</dbReference>
<keyword evidence="6 13" id="KW-0489">Methyltransferase</keyword>
<dbReference type="FunFam" id="3.40.50.150:FF:000022">
    <property type="entry name" value="Ribosomal RNA small subunit methyltransferase B"/>
    <property type="match status" value="1"/>
</dbReference>
<evidence type="ECO:0000313" key="15">
    <source>
        <dbReference type="EMBL" id="ABM93234.1"/>
    </source>
</evidence>
<dbReference type="HOGENOM" id="CLU_005316_0_4_4"/>
<protein>
    <recommendedName>
        <fullName evidence="3">16S rRNA (cytosine(967)-C(5))-methyltransferase</fullName>
        <ecNumber evidence="3">2.1.1.176</ecNumber>
    </recommendedName>
    <alternativeName>
        <fullName evidence="10">16S rRNA m5C967 methyltransferase</fullName>
    </alternativeName>
    <alternativeName>
        <fullName evidence="11">rRNA (cytosine-C(5)-)-methyltransferase RsmB</fullName>
    </alternativeName>
</protein>
<dbReference type="InterPro" id="IPR054728">
    <property type="entry name" value="RsmB-like_ferredoxin"/>
</dbReference>
<dbReference type="Gene3D" id="1.10.287.730">
    <property type="entry name" value="Helix hairpin bin"/>
    <property type="match status" value="1"/>
</dbReference>
<keyword evidence="8 13" id="KW-0949">S-adenosyl-L-methionine</keyword>
<name>A2SCE5_METPP</name>
<evidence type="ECO:0000256" key="3">
    <source>
        <dbReference type="ARBA" id="ARBA00012140"/>
    </source>
</evidence>
<dbReference type="eggNOG" id="COG0144">
    <property type="taxonomic scope" value="Bacteria"/>
</dbReference>
<dbReference type="InterPro" id="IPR001678">
    <property type="entry name" value="MeTrfase_RsmB-F_NOP2_dom"/>
</dbReference>
<feature type="domain" description="SAM-dependent MTase RsmB/NOP-type" evidence="14">
    <location>
        <begin position="170"/>
        <end position="447"/>
    </location>
</feature>
<dbReference type="NCBIfam" id="TIGR00563">
    <property type="entry name" value="rsmB"/>
    <property type="match status" value="1"/>
</dbReference>
<dbReference type="Proteomes" id="UP000000366">
    <property type="component" value="Chromosome"/>
</dbReference>
<dbReference type="AlphaFoldDB" id="A2SCE5"/>
<organism evidence="15 16">
    <name type="scientific">Methylibium petroleiphilum (strain ATCC BAA-1232 / LMG 22953 / PM1)</name>
    <dbReference type="NCBI Taxonomy" id="420662"/>
    <lineage>
        <taxon>Bacteria</taxon>
        <taxon>Pseudomonadati</taxon>
        <taxon>Pseudomonadota</taxon>
        <taxon>Betaproteobacteria</taxon>
        <taxon>Burkholderiales</taxon>
        <taxon>Sphaerotilaceae</taxon>
        <taxon>Methylibium</taxon>
    </lineage>
</organism>
<dbReference type="Gene3D" id="3.30.70.1170">
    <property type="entry name" value="Sun protein, domain 3"/>
    <property type="match status" value="1"/>
</dbReference>
<evidence type="ECO:0000256" key="9">
    <source>
        <dbReference type="ARBA" id="ARBA00022884"/>
    </source>
</evidence>
<accession>A2SCE5</accession>
<dbReference type="GO" id="GO:0009383">
    <property type="term" value="F:rRNA (cytosine-C5-)-methyltransferase activity"/>
    <property type="evidence" value="ECO:0007669"/>
    <property type="project" value="TreeGrafter"/>
</dbReference>
<dbReference type="EC" id="2.1.1.176" evidence="3"/>
<comment type="subcellular location">
    <subcellularLocation>
        <location evidence="2">Cytoplasm</location>
    </subcellularLocation>
</comment>
<evidence type="ECO:0000256" key="5">
    <source>
        <dbReference type="ARBA" id="ARBA00022552"/>
    </source>
</evidence>
<keyword evidence="16" id="KW-1185">Reference proteome</keyword>
<feature type="binding site" evidence="13">
    <location>
        <position position="289"/>
    </location>
    <ligand>
        <name>S-adenosyl-L-methionine</name>
        <dbReference type="ChEBI" id="CHEBI:59789"/>
    </ligand>
</feature>
<dbReference type="PANTHER" id="PTHR22807">
    <property type="entry name" value="NOP2 YEAST -RELATED NOL1/NOP2/FMU SUN DOMAIN-CONTAINING"/>
    <property type="match status" value="1"/>
</dbReference>
<comment type="similarity">
    <text evidence="13">Belongs to the class I-like SAM-binding methyltransferase superfamily. RsmB/NOP family.</text>
</comment>
<dbReference type="InterPro" id="IPR004573">
    <property type="entry name" value="rRNA_ssu_MeTfrase_B"/>
</dbReference>
<dbReference type="Pfam" id="PF01189">
    <property type="entry name" value="Methyltr_RsmB-F"/>
    <property type="match status" value="1"/>
</dbReference>
<dbReference type="GO" id="GO:0003723">
    <property type="term" value="F:RNA binding"/>
    <property type="evidence" value="ECO:0007669"/>
    <property type="project" value="UniProtKB-UniRule"/>
</dbReference>
<evidence type="ECO:0000256" key="11">
    <source>
        <dbReference type="ARBA" id="ARBA00031088"/>
    </source>
</evidence>
<evidence type="ECO:0000256" key="6">
    <source>
        <dbReference type="ARBA" id="ARBA00022603"/>
    </source>
</evidence>
<evidence type="ECO:0000256" key="13">
    <source>
        <dbReference type="PROSITE-ProRule" id="PRU01023"/>
    </source>
</evidence>
<dbReference type="Pfam" id="PF22458">
    <property type="entry name" value="RsmF-B_ferredox"/>
    <property type="match status" value="1"/>
</dbReference>
<reference evidence="15 16" key="1">
    <citation type="journal article" date="2007" name="J. Bacteriol.">
        <title>Whole-genome analysis of the methyl tert-butyl ether-degrading beta-proteobacterium Methylibium petroleiphilum PM1.</title>
        <authorList>
            <person name="Kane S.R."/>
            <person name="Chakicherla A.Y."/>
            <person name="Chain P.S.G."/>
            <person name="Schmidt R."/>
            <person name="Shin M.W."/>
            <person name="Legler T.C."/>
            <person name="Scow K.M."/>
            <person name="Larimer F.W."/>
            <person name="Lucas S.M."/>
            <person name="Richardson P.M."/>
            <person name="Hristova K.R."/>
        </authorList>
    </citation>
    <scope>NUCLEOTIDE SEQUENCE [LARGE SCALE GENOMIC DNA]</scope>
    <source>
        <strain evidence="16">ATCC BAA-1232 / LMG 22953 / PM1</strain>
    </source>
</reference>
<dbReference type="NCBIfam" id="NF008149">
    <property type="entry name" value="PRK10901.1"/>
    <property type="match status" value="1"/>
</dbReference>
<keyword evidence="7 13" id="KW-0808">Transferase</keyword>
<evidence type="ECO:0000259" key="14">
    <source>
        <dbReference type="PROSITE" id="PS51686"/>
    </source>
</evidence>
<evidence type="ECO:0000313" key="16">
    <source>
        <dbReference type="Proteomes" id="UP000000366"/>
    </source>
</evidence>
<evidence type="ECO:0000256" key="2">
    <source>
        <dbReference type="ARBA" id="ARBA00004496"/>
    </source>
</evidence>
<dbReference type="KEGG" id="mpt:Mpe_A0272"/>
<dbReference type="GO" id="GO:0005829">
    <property type="term" value="C:cytosol"/>
    <property type="evidence" value="ECO:0007669"/>
    <property type="project" value="TreeGrafter"/>
</dbReference>
<dbReference type="RefSeq" id="WP_011827873.1">
    <property type="nucleotide sequence ID" value="NC_008825.1"/>
</dbReference>
<dbReference type="PRINTS" id="PR02008">
    <property type="entry name" value="RCMTFAMILY"/>
</dbReference>
<dbReference type="PROSITE" id="PS51686">
    <property type="entry name" value="SAM_MT_RSMB_NOP"/>
    <property type="match status" value="1"/>
</dbReference>
<dbReference type="SUPFAM" id="SSF48013">
    <property type="entry name" value="NusB-like"/>
    <property type="match status" value="1"/>
</dbReference>
<dbReference type="PANTHER" id="PTHR22807:SF61">
    <property type="entry name" value="NOL1_NOP2_SUN FAMILY PROTEIN _ ANTITERMINATION NUSB DOMAIN-CONTAINING PROTEIN"/>
    <property type="match status" value="1"/>
</dbReference>
<evidence type="ECO:0000256" key="7">
    <source>
        <dbReference type="ARBA" id="ARBA00022679"/>
    </source>
</evidence>